<evidence type="ECO:0000313" key="2">
    <source>
        <dbReference type="EMBL" id="SNZ15407.1"/>
    </source>
</evidence>
<gene>
    <name evidence="2" type="ORF">SAMN05421503_2625</name>
</gene>
<dbReference type="SMART" id="SM00028">
    <property type="entry name" value="TPR"/>
    <property type="match status" value="3"/>
</dbReference>
<organism evidence="2 3">
    <name type="scientific">Terribacillus aidingensis</name>
    <dbReference type="NCBI Taxonomy" id="586416"/>
    <lineage>
        <taxon>Bacteria</taxon>
        <taxon>Bacillati</taxon>
        <taxon>Bacillota</taxon>
        <taxon>Bacilli</taxon>
        <taxon>Bacillales</taxon>
        <taxon>Bacillaceae</taxon>
        <taxon>Terribacillus</taxon>
    </lineage>
</organism>
<evidence type="ECO:0000256" key="1">
    <source>
        <dbReference type="PROSITE-ProRule" id="PRU00339"/>
    </source>
</evidence>
<dbReference type="Proteomes" id="UP000219356">
    <property type="component" value="Unassembled WGS sequence"/>
</dbReference>
<dbReference type="OrthoDB" id="2957368at2"/>
<proteinExistence type="predicted"/>
<dbReference type="SUPFAM" id="SSF48452">
    <property type="entry name" value="TPR-like"/>
    <property type="match status" value="1"/>
</dbReference>
<feature type="repeat" description="TPR" evidence="1">
    <location>
        <begin position="210"/>
        <end position="243"/>
    </location>
</feature>
<keyword evidence="3" id="KW-1185">Reference proteome</keyword>
<keyword evidence="1" id="KW-0802">TPR repeat</keyword>
<name>A0A285P2A3_9BACI</name>
<protein>
    <submittedName>
        <fullName evidence="2">Response regulator aspartate phosphatase C</fullName>
    </submittedName>
</protein>
<dbReference type="Gene3D" id="1.25.40.10">
    <property type="entry name" value="Tetratricopeptide repeat domain"/>
    <property type="match status" value="1"/>
</dbReference>
<reference evidence="3" key="1">
    <citation type="submission" date="2017-09" db="EMBL/GenBank/DDBJ databases">
        <authorList>
            <person name="Varghese N."/>
            <person name="Submissions S."/>
        </authorList>
    </citation>
    <scope>NUCLEOTIDE SEQUENCE [LARGE SCALE GENOMIC DNA]</scope>
    <source>
        <strain evidence="3">CGMCC 1.8913</strain>
    </source>
</reference>
<accession>A0A285P2A3</accession>
<dbReference type="RefSeq" id="WP_097042796.1">
    <property type="nucleotide sequence ID" value="NZ_OBEK01000004.1"/>
</dbReference>
<dbReference type="InterPro" id="IPR011990">
    <property type="entry name" value="TPR-like_helical_dom_sf"/>
</dbReference>
<dbReference type="EMBL" id="OBEK01000004">
    <property type="protein sequence ID" value="SNZ15407.1"/>
    <property type="molecule type" value="Genomic_DNA"/>
</dbReference>
<evidence type="ECO:0000313" key="3">
    <source>
        <dbReference type="Proteomes" id="UP000219356"/>
    </source>
</evidence>
<dbReference type="InterPro" id="IPR019734">
    <property type="entry name" value="TPR_rpt"/>
</dbReference>
<dbReference type="AlphaFoldDB" id="A0A285P2A3"/>
<dbReference type="PROSITE" id="PS50005">
    <property type="entry name" value="TPR"/>
    <property type="match status" value="1"/>
</dbReference>
<sequence length="350" mass="41383">MNLVLSETDKKFSALLLDFYGMIKQDKKEAAAILAEVMDAMKKEVVVEEMLVSADLLAIRYKIMQEDIHTAEKWMEKFEALGHALSQVNAYYYHYFKGQILFQEKRWKEAIRYYEHAELYLAEEEEKSDFYYKLASAYYHAYIPALSAFNTAKALHYATAYKQQLHLIKSKLLLGLNYLEVRNFNQAEFYLLESLSSQTSSDNTSTELVSMIHHNLGLLYFVQLKFEEAVLYFEKAVQTASRSHYLKTIYYLTESLFHADRQQEAMHYHQIGFEKSKEEQDLDYQWAFAMLHKQFVDRNCFEGVWEQGIAYFKSIGDKYSVHYYSLRMAKYYSVKGKAEPANYYYRLAMQ</sequence>